<feature type="transmembrane region" description="Helical" evidence="1">
    <location>
        <begin position="67"/>
        <end position="89"/>
    </location>
</feature>
<evidence type="ECO:0000313" key="3">
    <source>
        <dbReference type="Proteomes" id="UP000178450"/>
    </source>
</evidence>
<accession>A0A1F7KGP0</accession>
<protein>
    <submittedName>
        <fullName evidence="2">Uncharacterized protein</fullName>
    </submittedName>
</protein>
<gene>
    <name evidence="2" type="ORF">A2209_03245</name>
</gene>
<dbReference type="EMBL" id="MGBG01000002">
    <property type="protein sequence ID" value="OGK67043.1"/>
    <property type="molecule type" value="Genomic_DNA"/>
</dbReference>
<evidence type="ECO:0000313" key="2">
    <source>
        <dbReference type="EMBL" id="OGK67043.1"/>
    </source>
</evidence>
<evidence type="ECO:0000256" key="1">
    <source>
        <dbReference type="SAM" id="Phobius"/>
    </source>
</evidence>
<comment type="caution">
    <text evidence="2">The sequence shown here is derived from an EMBL/GenBank/DDBJ whole genome shotgun (WGS) entry which is preliminary data.</text>
</comment>
<dbReference type="Proteomes" id="UP000178450">
    <property type="component" value="Unassembled WGS sequence"/>
</dbReference>
<dbReference type="AlphaFoldDB" id="A0A1F7KGP0"/>
<organism evidence="2 3">
    <name type="scientific">Candidatus Roizmanbacteria bacterium RIFOXYA1_FULL_41_12</name>
    <dbReference type="NCBI Taxonomy" id="1802082"/>
    <lineage>
        <taxon>Bacteria</taxon>
        <taxon>Candidatus Roizmaniibacteriota</taxon>
    </lineage>
</organism>
<name>A0A1F7KGP0_9BACT</name>
<keyword evidence="1" id="KW-0812">Transmembrane</keyword>
<feature type="transmembrane region" description="Helical" evidence="1">
    <location>
        <begin position="12"/>
        <end position="35"/>
    </location>
</feature>
<keyword evidence="1" id="KW-0472">Membrane</keyword>
<proteinExistence type="predicted"/>
<keyword evidence="1" id="KW-1133">Transmembrane helix</keyword>
<sequence length="90" mass="10316">MDAAILLLKDLNWLSLVFKIIALIFSVGYLVYSIIYQQQLVKMEKNALIYYHLLNHPGSSDESPHSLLFSFSMLQLFIGIVLIIISLFLI</sequence>
<reference evidence="2 3" key="1">
    <citation type="journal article" date="2016" name="Nat. Commun.">
        <title>Thousands of microbial genomes shed light on interconnected biogeochemical processes in an aquifer system.</title>
        <authorList>
            <person name="Anantharaman K."/>
            <person name="Brown C.T."/>
            <person name="Hug L.A."/>
            <person name="Sharon I."/>
            <person name="Castelle C.J."/>
            <person name="Probst A.J."/>
            <person name="Thomas B.C."/>
            <person name="Singh A."/>
            <person name="Wilkins M.J."/>
            <person name="Karaoz U."/>
            <person name="Brodie E.L."/>
            <person name="Williams K.H."/>
            <person name="Hubbard S.S."/>
            <person name="Banfield J.F."/>
        </authorList>
    </citation>
    <scope>NUCLEOTIDE SEQUENCE [LARGE SCALE GENOMIC DNA]</scope>
</reference>